<accession>A0A931H7V4</accession>
<dbReference type="Pfam" id="PF01425">
    <property type="entry name" value="Amidase"/>
    <property type="match status" value="1"/>
</dbReference>
<proteinExistence type="inferred from homology"/>
<feature type="domain" description="Amidase" evidence="2">
    <location>
        <begin position="26"/>
        <end position="445"/>
    </location>
</feature>
<dbReference type="Proteomes" id="UP000651050">
    <property type="component" value="Unassembled WGS sequence"/>
</dbReference>
<dbReference type="GO" id="GO:0003824">
    <property type="term" value="F:catalytic activity"/>
    <property type="evidence" value="ECO:0007669"/>
    <property type="project" value="InterPro"/>
</dbReference>
<evidence type="ECO:0000313" key="3">
    <source>
        <dbReference type="EMBL" id="MBG9390314.1"/>
    </source>
</evidence>
<dbReference type="Gene3D" id="3.90.1300.10">
    <property type="entry name" value="Amidase signature (AS) domain"/>
    <property type="match status" value="1"/>
</dbReference>
<dbReference type="PANTHER" id="PTHR11895:SF7">
    <property type="entry name" value="GLUTAMYL-TRNA(GLN) AMIDOTRANSFERASE SUBUNIT A, MITOCHONDRIAL"/>
    <property type="match status" value="1"/>
</dbReference>
<dbReference type="InterPro" id="IPR036928">
    <property type="entry name" value="AS_sf"/>
</dbReference>
<dbReference type="InterPro" id="IPR023631">
    <property type="entry name" value="Amidase_dom"/>
</dbReference>
<organism evidence="3 4">
    <name type="scientific">Caenimonas aquaedulcis</name>
    <dbReference type="NCBI Taxonomy" id="2793270"/>
    <lineage>
        <taxon>Bacteria</taxon>
        <taxon>Pseudomonadati</taxon>
        <taxon>Pseudomonadota</taxon>
        <taxon>Betaproteobacteria</taxon>
        <taxon>Burkholderiales</taxon>
        <taxon>Comamonadaceae</taxon>
        <taxon>Caenimonas</taxon>
    </lineage>
</organism>
<dbReference type="EMBL" id="JADWYS010000001">
    <property type="protein sequence ID" value="MBG9390314.1"/>
    <property type="molecule type" value="Genomic_DNA"/>
</dbReference>
<protein>
    <submittedName>
        <fullName evidence="3">Amidase</fullName>
    </submittedName>
</protein>
<dbReference type="InterPro" id="IPR000120">
    <property type="entry name" value="Amidase"/>
</dbReference>
<dbReference type="AlphaFoldDB" id="A0A931H7V4"/>
<name>A0A931H7V4_9BURK</name>
<evidence type="ECO:0000256" key="1">
    <source>
        <dbReference type="ARBA" id="ARBA00009199"/>
    </source>
</evidence>
<dbReference type="RefSeq" id="WP_196988059.1">
    <property type="nucleotide sequence ID" value="NZ_JADWYS010000001.1"/>
</dbReference>
<dbReference type="PANTHER" id="PTHR11895">
    <property type="entry name" value="TRANSAMIDASE"/>
    <property type="match status" value="1"/>
</dbReference>
<keyword evidence="4" id="KW-1185">Reference proteome</keyword>
<comment type="similarity">
    <text evidence="1">Belongs to the amidase family.</text>
</comment>
<sequence>MTDLWRLGALALSDGYRRRDFDPVDALHACLARVAACQGAVNAMLHVDAAGALASARESAARWSRGQPLSPLDGVPVSLKDNLHAAGMPTTWGSRLLEGFIAPQDELPVARLRATGAVIFGKTMLPEFALQGVTENLLAGATRNPWNLARTPGGSSGGAAAAVACGMGPLALATDGGGSTRRPASHTGVVGFKPGADWLARGGGLPEIFLHFEQPGLMARRVADVQAFAHAMVPPGATDETHGPVRLLFVRTFADHPVDAGIAAAVERAASQFASMGHAVTEVAGVGWSEAVNDAWPSLSNAGLAWMLADASRFPELGQRGTQPVDLERCGAAARANAAHGAGLSATALFDALAAVRTLQARLVDVFSAHDFILTPATAAPPWPLGETHPALIAGRPAGPRGHAIFTAFVNAAGLPAIALPGGFAGGLPVGFQLVGPRGADASLLAFAHRWEQAFPPEAVWPPEPPPTMAAP</sequence>
<gene>
    <name evidence="3" type="ORF">I5803_19945</name>
</gene>
<evidence type="ECO:0000259" key="2">
    <source>
        <dbReference type="Pfam" id="PF01425"/>
    </source>
</evidence>
<evidence type="ECO:0000313" key="4">
    <source>
        <dbReference type="Proteomes" id="UP000651050"/>
    </source>
</evidence>
<reference evidence="3" key="1">
    <citation type="submission" date="2020-11" db="EMBL/GenBank/DDBJ databases">
        <title>Bacterial whole genome sequence for Caenimonas sp. DR4.4.</title>
        <authorList>
            <person name="Le V."/>
            <person name="Ko S.-R."/>
            <person name="Ahn C.-Y."/>
            <person name="Oh H.-M."/>
        </authorList>
    </citation>
    <scope>NUCLEOTIDE SEQUENCE</scope>
    <source>
        <strain evidence="3">DR4.4</strain>
    </source>
</reference>
<dbReference type="SUPFAM" id="SSF75304">
    <property type="entry name" value="Amidase signature (AS) enzymes"/>
    <property type="match status" value="1"/>
</dbReference>
<comment type="caution">
    <text evidence="3">The sequence shown here is derived from an EMBL/GenBank/DDBJ whole genome shotgun (WGS) entry which is preliminary data.</text>
</comment>